<feature type="signal peptide" evidence="2">
    <location>
        <begin position="1"/>
        <end position="25"/>
    </location>
</feature>
<name>A0A841GX26_9BACT</name>
<evidence type="ECO:0000313" key="5">
    <source>
        <dbReference type="Proteomes" id="UP000582837"/>
    </source>
</evidence>
<feature type="compositionally biased region" description="Pro residues" evidence="1">
    <location>
        <begin position="329"/>
        <end position="339"/>
    </location>
</feature>
<keyword evidence="5" id="KW-1185">Reference proteome</keyword>
<dbReference type="EMBL" id="JACHIA010000002">
    <property type="protein sequence ID" value="MBB6069266.1"/>
    <property type="molecule type" value="Genomic_DNA"/>
</dbReference>
<feature type="chain" id="PRO_5032521799" evidence="2">
    <location>
        <begin position="26"/>
        <end position="642"/>
    </location>
</feature>
<dbReference type="RefSeq" id="WP_170037955.1">
    <property type="nucleotide sequence ID" value="NZ_JABDTL010000002.1"/>
</dbReference>
<proteinExistence type="predicted"/>
<gene>
    <name evidence="4" type="ORF">HNQ61_000881</name>
</gene>
<organism evidence="4 5">
    <name type="scientific">Longimicrobium terrae</name>
    <dbReference type="NCBI Taxonomy" id="1639882"/>
    <lineage>
        <taxon>Bacteria</taxon>
        <taxon>Pseudomonadati</taxon>
        <taxon>Gemmatimonadota</taxon>
        <taxon>Longimicrobiia</taxon>
        <taxon>Longimicrobiales</taxon>
        <taxon>Longimicrobiaceae</taxon>
        <taxon>Longimicrobium</taxon>
    </lineage>
</organism>
<dbReference type="Gene3D" id="3.40.50.1820">
    <property type="entry name" value="alpha/beta hydrolase"/>
    <property type="match status" value="1"/>
</dbReference>
<dbReference type="AlphaFoldDB" id="A0A841GX26"/>
<dbReference type="PROSITE" id="PS51257">
    <property type="entry name" value="PROKAR_LIPOPROTEIN"/>
    <property type="match status" value="1"/>
</dbReference>
<evidence type="ECO:0000256" key="1">
    <source>
        <dbReference type="SAM" id="MobiDB-lite"/>
    </source>
</evidence>
<dbReference type="Proteomes" id="UP000582837">
    <property type="component" value="Unassembled WGS sequence"/>
</dbReference>
<dbReference type="InterPro" id="IPR029058">
    <property type="entry name" value="AB_hydrolase_fold"/>
</dbReference>
<feature type="domain" description="GPI inositol-deacylase PGAP1-like alpha/beta" evidence="3">
    <location>
        <begin position="403"/>
        <end position="456"/>
    </location>
</feature>
<sequence>MKARTVARILGTAVLGLIAAAGGCADRSTGAPIASPAADPSGTLAWSPDPEIVPGDTHYLLDVVQEGSTTYQTTTPVIDPLTGASMTTWTVAHETETQRVEAGYDALGRAIQVLQETTPLYDPMERAVNLSRRTRSVENVISSYGPDGALLQTDHGTVQSARGIVPSYAQITDGVVLDAEALDTVSVLTADATALAPTAGPRARARRAAGDRIEVVNELTPDVFGPRTARGAAMLGTRGSFVRTWRRQGGSYLLERTELVSEWDEERGVRKTERQVNQIRVVRLHRNPRRDAERRTRRGGMGTVDDVRLRSIGETPGDNCVVGQECPPDDPPPPPPPPATECLPVPGGAHLLYQHGIKSDGGSFFQMRSWLACAVSWERMQSPSIDWRRRITQQRDELRAAVAPGMRDMVLIGHSNGGLVTRSLAQWAQVNQPGLVKGVITLDSPNQGALVAHNLAVASLLLSPAVIGAATLGIMDYNPYVVDDMPNSAFLRNLNGFSETFVNVGIQTHTPKRWVAWRILLTGECLPRSACEAEVARRAQKRYDDMRHTSRFLYRPWHAIPAAAEARALNGFDATWNKLTAPGNHKSDGFIHDTGQYYPRARQNQLIPNGDSHTGTTTSDLVRIEVVRTLEDSRTFGIRHHP</sequence>
<protein>
    <submittedName>
        <fullName evidence="4">Pimeloyl-ACP methyl ester carboxylesterase</fullName>
    </submittedName>
</protein>
<dbReference type="GO" id="GO:0016788">
    <property type="term" value="F:hydrolase activity, acting on ester bonds"/>
    <property type="evidence" value="ECO:0007669"/>
    <property type="project" value="InterPro"/>
</dbReference>
<evidence type="ECO:0000313" key="4">
    <source>
        <dbReference type="EMBL" id="MBB6069266.1"/>
    </source>
</evidence>
<evidence type="ECO:0000259" key="3">
    <source>
        <dbReference type="Pfam" id="PF07819"/>
    </source>
</evidence>
<feature type="region of interest" description="Disordered" evidence="1">
    <location>
        <begin position="312"/>
        <end position="340"/>
    </location>
</feature>
<comment type="caution">
    <text evidence="4">The sequence shown here is derived from an EMBL/GenBank/DDBJ whole genome shotgun (WGS) entry which is preliminary data.</text>
</comment>
<accession>A0A841GX26</accession>
<dbReference type="SUPFAM" id="SSF53474">
    <property type="entry name" value="alpha/beta-Hydrolases"/>
    <property type="match status" value="1"/>
</dbReference>
<dbReference type="InterPro" id="IPR012908">
    <property type="entry name" value="PGAP1-ab_dom-like"/>
</dbReference>
<dbReference type="Pfam" id="PF07819">
    <property type="entry name" value="PGAP1"/>
    <property type="match status" value="1"/>
</dbReference>
<evidence type="ECO:0000256" key="2">
    <source>
        <dbReference type="SAM" id="SignalP"/>
    </source>
</evidence>
<keyword evidence="2" id="KW-0732">Signal</keyword>
<reference evidence="4 5" key="1">
    <citation type="submission" date="2020-08" db="EMBL/GenBank/DDBJ databases">
        <title>Genomic Encyclopedia of Type Strains, Phase IV (KMG-IV): sequencing the most valuable type-strain genomes for metagenomic binning, comparative biology and taxonomic classification.</title>
        <authorList>
            <person name="Goeker M."/>
        </authorList>
    </citation>
    <scope>NUCLEOTIDE SEQUENCE [LARGE SCALE GENOMIC DNA]</scope>
    <source>
        <strain evidence="4 5">DSM 29007</strain>
    </source>
</reference>